<dbReference type="EMBL" id="JAIWYP010000013">
    <property type="protein sequence ID" value="KAH3718615.1"/>
    <property type="molecule type" value="Genomic_DNA"/>
</dbReference>
<dbReference type="AlphaFoldDB" id="A0A9D4C7E6"/>
<organism evidence="1 2">
    <name type="scientific">Dreissena polymorpha</name>
    <name type="common">Zebra mussel</name>
    <name type="synonym">Mytilus polymorpha</name>
    <dbReference type="NCBI Taxonomy" id="45954"/>
    <lineage>
        <taxon>Eukaryota</taxon>
        <taxon>Metazoa</taxon>
        <taxon>Spiralia</taxon>
        <taxon>Lophotrochozoa</taxon>
        <taxon>Mollusca</taxon>
        <taxon>Bivalvia</taxon>
        <taxon>Autobranchia</taxon>
        <taxon>Heteroconchia</taxon>
        <taxon>Euheterodonta</taxon>
        <taxon>Imparidentia</taxon>
        <taxon>Neoheterodontei</taxon>
        <taxon>Myida</taxon>
        <taxon>Dreissenoidea</taxon>
        <taxon>Dreissenidae</taxon>
        <taxon>Dreissena</taxon>
    </lineage>
</organism>
<keyword evidence="2" id="KW-1185">Reference proteome</keyword>
<dbReference type="Proteomes" id="UP000828390">
    <property type="component" value="Unassembled WGS sequence"/>
</dbReference>
<protein>
    <submittedName>
        <fullName evidence="1">Uncharacterized protein</fullName>
    </submittedName>
</protein>
<comment type="caution">
    <text evidence="1">The sequence shown here is derived from an EMBL/GenBank/DDBJ whole genome shotgun (WGS) entry which is preliminary data.</text>
</comment>
<feature type="non-terminal residue" evidence="1">
    <location>
        <position position="1"/>
    </location>
</feature>
<reference evidence="1" key="2">
    <citation type="submission" date="2020-11" db="EMBL/GenBank/DDBJ databases">
        <authorList>
            <person name="McCartney M.A."/>
            <person name="Auch B."/>
            <person name="Kono T."/>
            <person name="Mallez S."/>
            <person name="Becker A."/>
            <person name="Gohl D.M."/>
            <person name="Silverstein K.A.T."/>
            <person name="Koren S."/>
            <person name="Bechman K.B."/>
            <person name="Herman A."/>
            <person name="Abrahante J.E."/>
            <person name="Garbe J."/>
        </authorList>
    </citation>
    <scope>NUCLEOTIDE SEQUENCE</scope>
    <source>
        <strain evidence="1">Duluth1</strain>
        <tissue evidence="1">Whole animal</tissue>
    </source>
</reference>
<name>A0A9D4C7E6_DREPO</name>
<proteinExistence type="predicted"/>
<sequence>GVLDVQTLPQLHFGAEIWDEYKIEGNQQVEGVCRGGNHVTNKMAMSMPRRHGHRHLVFHMIPTSGGVDQIIPLVQKADDGGSEPRVDNYYISLRCTVEHGDFAVANCSVSLSVIGKLISRWTTAITVDHHGLGGSR</sequence>
<evidence type="ECO:0000313" key="2">
    <source>
        <dbReference type="Proteomes" id="UP000828390"/>
    </source>
</evidence>
<reference evidence="1" key="1">
    <citation type="journal article" date="2019" name="bioRxiv">
        <title>The Genome of the Zebra Mussel, Dreissena polymorpha: A Resource for Invasive Species Research.</title>
        <authorList>
            <person name="McCartney M.A."/>
            <person name="Auch B."/>
            <person name="Kono T."/>
            <person name="Mallez S."/>
            <person name="Zhang Y."/>
            <person name="Obille A."/>
            <person name="Becker A."/>
            <person name="Abrahante J.E."/>
            <person name="Garbe J."/>
            <person name="Badalamenti J.P."/>
            <person name="Herman A."/>
            <person name="Mangelson H."/>
            <person name="Liachko I."/>
            <person name="Sullivan S."/>
            <person name="Sone E.D."/>
            <person name="Koren S."/>
            <person name="Silverstein K.A.T."/>
            <person name="Beckman K.B."/>
            <person name="Gohl D.M."/>
        </authorList>
    </citation>
    <scope>NUCLEOTIDE SEQUENCE</scope>
    <source>
        <strain evidence="1">Duluth1</strain>
        <tissue evidence="1">Whole animal</tissue>
    </source>
</reference>
<gene>
    <name evidence="1" type="ORF">DPMN_061421</name>
</gene>
<evidence type="ECO:0000313" key="1">
    <source>
        <dbReference type="EMBL" id="KAH3718615.1"/>
    </source>
</evidence>
<accession>A0A9D4C7E6</accession>